<evidence type="ECO:0000313" key="1">
    <source>
        <dbReference type="EMBL" id="QVI61593.1"/>
    </source>
</evidence>
<gene>
    <name evidence="1" type="ORF">KG103_14150</name>
</gene>
<proteinExistence type="predicted"/>
<dbReference type="EMBL" id="CP074405">
    <property type="protein sequence ID" value="QVI61593.1"/>
    <property type="molecule type" value="Genomic_DNA"/>
</dbReference>
<evidence type="ECO:0008006" key="3">
    <source>
        <dbReference type="Google" id="ProtNLM"/>
    </source>
</evidence>
<keyword evidence="2" id="KW-1185">Reference proteome</keyword>
<sequence length="285" mass="31275">MPRLVKYPHYRDHEQQRIQTNDTMMGLLAGSRLASQTLSLTEGSQLVLSQIFPGVPHIERFNLRTDRAREILDDAENLLGILAVPQVLALHEDLLREMLTLLAADDPQWSNIDDNAKAANVHAKLSSATGVAFTPESIEIFHLVRVARNAHIHSGGRANQTLLNRISSVSPAAFAVWEEITGTAFPPYELGQPVALGLSELIGILAVTKRLAEEANVALQAALSRVGWADIIVTDWSRFAKAGNPGQKLRQVVGVARRYYAPLCLTEDELAAAMTRAGHKVEKKQ</sequence>
<protein>
    <recommendedName>
        <fullName evidence="3">Apea-like HEPN domain-containing protein</fullName>
    </recommendedName>
</protein>
<dbReference type="RefSeq" id="WP_207339171.1">
    <property type="nucleotide sequence ID" value="NZ_CP074405.1"/>
</dbReference>
<evidence type="ECO:0000313" key="2">
    <source>
        <dbReference type="Proteomes" id="UP000677804"/>
    </source>
</evidence>
<dbReference type="Proteomes" id="UP000677804">
    <property type="component" value="Chromosome"/>
</dbReference>
<reference evidence="1 2" key="1">
    <citation type="submission" date="2021-05" db="EMBL/GenBank/DDBJ databases">
        <title>Novel species in genus Cellulomonas.</title>
        <authorList>
            <person name="Zhang G."/>
        </authorList>
    </citation>
    <scope>NUCLEOTIDE SEQUENCE [LARGE SCALE GENOMIC DNA]</scope>
    <source>
        <strain evidence="2">zg-ZUI222</strain>
    </source>
</reference>
<organism evidence="1 2">
    <name type="scientific">Cellulomonas wangleii</name>
    <dbReference type="NCBI Taxonomy" id="2816956"/>
    <lineage>
        <taxon>Bacteria</taxon>
        <taxon>Bacillati</taxon>
        <taxon>Actinomycetota</taxon>
        <taxon>Actinomycetes</taxon>
        <taxon>Micrococcales</taxon>
        <taxon>Cellulomonadaceae</taxon>
        <taxon>Cellulomonas</taxon>
    </lineage>
</organism>
<name>A0ABX8D3G4_9CELL</name>
<accession>A0ABX8D3G4</accession>